<dbReference type="AlphaFoldDB" id="A0A449I308"/>
<reference evidence="1 2" key="1">
    <citation type="submission" date="2019-02" db="EMBL/GenBank/DDBJ databases">
        <authorList>
            <consortium name="Pathogen Informatics"/>
        </authorList>
    </citation>
    <scope>NUCLEOTIDE SEQUENCE [LARGE SCALE GENOMIC DNA]</scope>
    <source>
        <strain evidence="1 2">3012STDY7078512</strain>
    </source>
</reference>
<organism evidence="1 2">
    <name type="scientific">Prevotella heparinolytica</name>
    <dbReference type="NCBI Taxonomy" id="28113"/>
    <lineage>
        <taxon>Bacteria</taxon>
        <taxon>Pseudomonadati</taxon>
        <taxon>Bacteroidota</taxon>
        <taxon>Bacteroidia</taxon>
        <taxon>Bacteroidales</taxon>
        <taxon>Bacteroidaceae</taxon>
        <taxon>Bacteroides</taxon>
    </lineage>
</organism>
<protein>
    <submittedName>
        <fullName evidence="1">Uncharacterized protein</fullName>
    </submittedName>
</protein>
<evidence type="ECO:0000313" key="1">
    <source>
        <dbReference type="EMBL" id="VFB13786.1"/>
    </source>
</evidence>
<sequence length="47" mass="5393">MQHIPQGIRIGFPLPHRFPLTALCKEEGENGKRQQEYEDCSFHLAGI</sequence>
<dbReference type="Proteomes" id="UP000396835">
    <property type="component" value="Unassembled WGS sequence"/>
</dbReference>
<proteinExistence type="predicted"/>
<evidence type="ECO:0000313" key="2">
    <source>
        <dbReference type="Proteomes" id="UP000396835"/>
    </source>
</evidence>
<gene>
    <name evidence="1" type="ORF">NCTC7812_01314</name>
</gene>
<name>A0A449I308_9BACE</name>
<dbReference type="EMBL" id="CAACYH010000004">
    <property type="protein sequence ID" value="VFB13786.1"/>
    <property type="molecule type" value="Genomic_DNA"/>
</dbReference>
<accession>A0A449I308</accession>